<reference evidence="3 4" key="1">
    <citation type="submission" date="2018-10" db="EMBL/GenBank/DDBJ databases">
        <title>Genomic Encyclopedia of Archaeal and Bacterial Type Strains, Phase II (KMG-II): from individual species to whole genera.</title>
        <authorList>
            <person name="Goeker M."/>
        </authorList>
    </citation>
    <scope>NUCLEOTIDE SEQUENCE [LARGE SCALE GENOMIC DNA]</scope>
    <source>
        <strain evidence="3 4">DSM 25217</strain>
    </source>
</reference>
<comment type="subcellular location">
    <subcellularLocation>
        <location evidence="2">Cell membrane</location>
        <topology evidence="2">Lipid-anchor</topology>
    </subcellularLocation>
</comment>
<comment type="caution">
    <text evidence="3">The sequence shown here is derived from an EMBL/GenBank/DDBJ whole genome shotgun (WGS) entry which is preliminary data.</text>
</comment>
<dbReference type="PANTHER" id="PTHR30203">
    <property type="entry name" value="OUTER MEMBRANE CATION EFFLUX PROTEIN"/>
    <property type="match status" value="1"/>
</dbReference>
<dbReference type="GO" id="GO:0015562">
    <property type="term" value="F:efflux transmembrane transporter activity"/>
    <property type="evidence" value="ECO:0007669"/>
    <property type="project" value="InterPro"/>
</dbReference>
<organism evidence="3 4">
    <name type="scientific">Eilatimonas milleporae</name>
    <dbReference type="NCBI Taxonomy" id="911205"/>
    <lineage>
        <taxon>Bacteria</taxon>
        <taxon>Pseudomonadati</taxon>
        <taxon>Pseudomonadota</taxon>
        <taxon>Alphaproteobacteria</taxon>
        <taxon>Kordiimonadales</taxon>
        <taxon>Kordiimonadaceae</taxon>
        <taxon>Eilatimonas</taxon>
    </lineage>
</organism>
<dbReference type="FunCoup" id="A0A3M0CUH2">
    <property type="interactions" value="213"/>
</dbReference>
<evidence type="ECO:0000256" key="2">
    <source>
        <dbReference type="RuleBase" id="RU362097"/>
    </source>
</evidence>
<evidence type="ECO:0000313" key="3">
    <source>
        <dbReference type="EMBL" id="RMB12140.1"/>
    </source>
</evidence>
<keyword evidence="2" id="KW-1134">Transmembrane beta strand</keyword>
<evidence type="ECO:0000313" key="4">
    <source>
        <dbReference type="Proteomes" id="UP000271227"/>
    </source>
</evidence>
<feature type="chain" id="PRO_5017852583" evidence="2">
    <location>
        <begin position="25"/>
        <end position="469"/>
    </location>
</feature>
<sequence>MTSTRPMRRAAALVFALGTLSACALVGPDYSAPPLDVAATARLPESAEPTVLWWRETGDPLLSALIEEGLAQNNDLEAASARVRRARAIFRETRTQKLPTLEATGRADAQRQAPAQFAFPGIPTDVDTPVYAGLTTAWELDLFGRIDRLTENAVAAAGAAEAARLDLARVIAGDIALAYTDYREAERRLDIATRNLASQRRTLALTMDREETGRSSKLDVARAEAQVALTRATLPQLRTLSVGARNRLTMLLALAPGSLDHRLAEGAAELPALPAVVLTGSPAGLIQRRPDIRSAERSLAAATARIGVSTADLFPRITVSGSVNASALEPQDMFTADAFNFAIGPRITWSLFDRRAIYARIEQANADAAEALALYRQSVVVALEDVDTALAAYNEEALRVAALTAAQTSSATAEDLARIRYKVGREPLLTVLDAERVRLNAEDTLAASKAERIRAQIRLYRALAGGRHG</sequence>
<keyword evidence="4" id="KW-1185">Reference proteome</keyword>
<feature type="signal peptide" evidence="2">
    <location>
        <begin position="1"/>
        <end position="24"/>
    </location>
</feature>
<dbReference type="RefSeq" id="WP_170163585.1">
    <property type="nucleotide sequence ID" value="NZ_REFR01000009.1"/>
</dbReference>
<dbReference type="PANTHER" id="PTHR30203:SF25">
    <property type="entry name" value="OUTER MEMBRANE PROTEIN-RELATED"/>
    <property type="match status" value="1"/>
</dbReference>
<evidence type="ECO:0000256" key="1">
    <source>
        <dbReference type="ARBA" id="ARBA00007613"/>
    </source>
</evidence>
<proteinExistence type="inferred from homology"/>
<dbReference type="Gene3D" id="1.20.1600.10">
    <property type="entry name" value="Outer membrane efflux proteins (OEP)"/>
    <property type="match status" value="1"/>
</dbReference>
<dbReference type="NCBIfam" id="TIGR01845">
    <property type="entry name" value="outer_NodT"/>
    <property type="match status" value="1"/>
</dbReference>
<dbReference type="Gene3D" id="2.20.200.10">
    <property type="entry name" value="Outer membrane efflux proteins (OEP)"/>
    <property type="match status" value="1"/>
</dbReference>
<accession>A0A3M0CUH2</accession>
<dbReference type="InterPro" id="IPR003423">
    <property type="entry name" value="OMP_efflux"/>
</dbReference>
<dbReference type="GO" id="GO:0005886">
    <property type="term" value="C:plasma membrane"/>
    <property type="evidence" value="ECO:0007669"/>
    <property type="project" value="UniProtKB-SubCell"/>
</dbReference>
<keyword evidence="2" id="KW-0812">Transmembrane</keyword>
<protein>
    <submittedName>
        <fullName evidence="3">Multidrug efflux system outer membrane protein</fullName>
    </submittedName>
</protein>
<dbReference type="Proteomes" id="UP000271227">
    <property type="component" value="Unassembled WGS sequence"/>
</dbReference>
<dbReference type="AlphaFoldDB" id="A0A3M0CUH2"/>
<dbReference type="InterPro" id="IPR010131">
    <property type="entry name" value="MdtP/NodT-like"/>
</dbReference>
<dbReference type="InParanoid" id="A0A3M0CUH2"/>
<dbReference type="Pfam" id="PF02321">
    <property type="entry name" value="OEP"/>
    <property type="match status" value="2"/>
</dbReference>
<keyword evidence="2" id="KW-0732">Signal</keyword>
<keyword evidence="2" id="KW-0472">Membrane</keyword>
<keyword evidence="2" id="KW-0564">Palmitate</keyword>
<dbReference type="PROSITE" id="PS51257">
    <property type="entry name" value="PROKAR_LIPOPROTEIN"/>
    <property type="match status" value="1"/>
</dbReference>
<name>A0A3M0CUH2_9PROT</name>
<dbReference type="EMBL" id="REFR01000009">
    <property type="protein sequence ID" value="RMB12140.1"/>
    <property type="molecule type" value="Genomic_DNA"/>
</dbReference>
<dbReference type="SUPFAM" id="SSF56954">
    <property type="entry name" value="Outer membrane efflux proteins (OEP)"/>
    <property type="match status" value="1"/>
</dbReference>
<gene>
    <name evidence="3" type="ORF">BXY39_0631</name>
</gene>
<comment type="similarity">
    <text evidence="1 2">Belongs to the outer membrane factor (OMF) (TC 1.B.17) family.</text>
</comment>
<keyword evidence="2" id="KW-0449">Lipoprotein</keyword>